<evidence type="ECO:0000256" key="9">
    <source>
        <dbReference type="ARBA" id="ARBA00022992"/>
    </source>
</evidence>
<evidence type="ECO:0000256" key="14">
    <source>
        <dbReference type="PROSITE-ProRule" id="PRU10141"/>
    </source>
</evidence>
<dbReference type="SUPFAM" id="SSF56112">
    <property type="entry name" value="Protein kinase-like (PK-like)"/>
    <property type="match status" value="1"/>
</dbReference>
<evidence type="ECO:0000256" key="13">
    <source>
        <dbReference type="PIRSR" id="PIRSR000559-2"/>
    </source>
</evidence>
<evidence type="ECO:0000313" key="18">
    <source>
        <dbReference type="EMBL" id="KOO25648.1"/>
    </source>
</evidence>
<dbReference type="Proteomes" id="UP000037460">
    <property type="component" value="Unassembled WGS sequence"/>
</dbReference>
<dbReference type="InterPro" id="IPR000961">
    <property type="entry name" value="AGC-kinase_C"/>
</dbReference>
<evidence type="ECO:0000259" key="15">
    <source>
        <dbReference type="PROSITE" id="PS50011"/>
    </source>
</evidence>
<dbReference type="SMART" id="SM00100">
    <property type="entry name" value="cNMP"/>
    <property type="match status" value="2"/>
</dbReference>
<accession>A0A0M0JHC9</accession>
<keyword evidence="5" id="KW-0808">Transferase</keyword>
<keyword evidence="9" id="KW-0142">cGMP-binding</keyword>
<dbReference type="SMART" id="SM00220">
    <property type="entry name" value="S_TKc"/>
    <property type="match status" value="1"/>
</dbReference>
<dbReference type="FunFam" id="1.10.510.10:FF:000210">
    <property type="entry name" value="Non-specific serine/threonine protein kinase"/>
    <property type="match status" value="1"/>
</dbReference>
<feature type="domain" description="AGC-kinase C-terminal" evidence="17">
    <location>
        <begin position="702"/>
        <end position="760"/>
    </location>
</feature>
<evidence type="ECO:0000256" key="1">
    <source>
        <dbReference type="ARBA" id="ARBA00006352"/>
    </source>
</evidence>
<gene>
    <name evidence="18" type="ORF">Ctob_004582</name>
</gene>
<evidence type="ECO:0000256" key="12">
    <source>
        <dbReference type="PIRSR" id="PIRSR000559-1"/>
    </source>
</evidence>
<dbReference type="CDD" id="cd00038">
    <property type="entry name" value="CAP_ED"/>
    <property type="match status" value="3"/>
</dbReference>
<dbReference type="AlphaFoldDB" id="A0A0M0JHC9"/>
<feature type="binding site" evidence="13 14">
    <location>
        <position position="476"/>
    </location>
    <ligand>
        <name>ATP</name>
        <dbReference type="ChEBI" id="CHEBI:30616"/>
    </ligand>
</feature>
<feature type="active site" description="Proton acceptor" evidence="12">
    <location>
        <position position="570"/>
    </location>
</feature>
<dbReference type="Gene3D" id="1.10.510.10">
    <property type="entry name" value="Transferase(Phosphotransferase) domain 1"/>
    <property type="match status" value="1"/>
</dbReference>
<dbReference type="InterPro" id="IPR008271">
    <property type="entry name" value="Ser/Thr_kinase_AS"/>
</dbReference>
<evidence type="ECO:0000256" key="7">
    <source>
        <dbReference type="ARBA" id="ARBA00022777"/>
    </source>
</evidence>
<evidence type="ECO:0000259" key="17">
    <source>
        <dbReference type="PROSITE" id="PS51285"/>
    </source>
</evidence>
<dbReference type="GO" id="GO:0005952">
    <property type="term" value="C:cAMP-dependent protein kinase complex"/>
    <property type="evidence" value="ECO:0007669"/>
    <property type="project" value="TreeGrafter"/>
</dbReference>
<keyword evidence="6 13" id="KW-0547">Nucleotide-binding</keyword>
<dbReference type="InterPro" id="IPR000719">
    <property type="entry name" value="Prot_kinase_dom"/>
</dbReference>
<dbReference type="PROSITE" id="PS50042">
    <property type="entry name" value="CNMP_BINDING_3"/>
    <property type="match status" value="3"/>
</dbReference>
<evidence type="ECO:0000313" key="19">
    <source>
        <dbReference type="Proteomes" id="UP000037460"/>
    </source>
</evidence>
<dbReference type="GO" id="GO:0030553">
    <property type="term" value="F:cGMP binding"/>
    <property type="evidence" value="ECO:0007669"/>
    <property type="project" value="UniProtKB-KW"/>
</dbReference>
<dbReference type="PROSITE" id="PS50011">
    <property type="entry name" value="PROTEIN_KINASE_DOM"/>
    <property type="match status" value="1"/>
</dbReference>
<evidence type="ECO:0000256" key="5">
    <source>
        <dbReference type="ARBA" id="ARBA00022679"/>
    </source>
</evidence>
<comment type="catalytic activity">
    <reaction evidence="10">
        <text>L-threonyl-[protein] + ATP = O-phospho-L-threonyl-[protein] + ADP + H(+)</text>
        <dbReference type="Rhea" id="RHEA:46608"/>
        <dbReference type="Rhea" id="RHEA-COMP:11060"/>
        <dbReference type="Rhea" id="RHEA-COMP:11605"/>
        <dbReference type="ChEBI" id="CHEBI:15378"/>
        <dbReference type="ChEBI" id="CHEBI:30013"/>
        <dbReference type="ChEBI" id="CHEBI:30616"/>
        <dbReference type="ChEBI" id="CHEBI:61977"/>
        <dbReference type="ChEBI" id="CHEBI:456216"/>
        <dbReference type="EC" id="2.7.11.12"/>
    </reaction>
</comment>
<dbReference type="GO" id="GO:0004691">
    <property type="term" value="F:cAMP-dependent protein kinase activity"/>
    <property type="evidence" value="ECO:0007669"/>
    <property type="project" value="TreeGrafter"/>
</dbReference>
<dbReference type="PIRSF" id="PIRSF000559">
    <property type="entry name" value="cGMP-dep_kinase"/>
    <property type="match status" value="1"/>
</dbReference>
<dbReference type="PROSITE" id="PS00888">
    <property type="entry name" value="CNMP_BINDING_1"/>
    <property type="match status" value="2"/>
</dbReference>
<comment type="catalytic activity">
    <reaction evidence="11">
        <text>L-seryl-[protein] + ATP = O-phospho-L-seryl-[protein] + ADP + H(+)</text>
        <dbReference type="Rhea" id="RHEA:17989"/>
        <dbReference type="Rhea" id="RHEA-COMP:9863"/>
        <dbReference type="Rhea" id="RHEA-COMP:11604"/>
        <dbReference type="ChEBI" id="CHEBI:15378"/>
        <dbReference type="ChEBI" id="CHEBI:29999"/>
        <dbReference type="ChEBI" id="CHEBI:30616"/>
        <dbReference type="ChEBI" id="CHEBI:83421"/>
        <dbReference type="ChEBI" id="CHEBI:456216"/>
        <dbReference type="EC" id="2.7.11.12"/>
    </reaction>
</comment>
<dbReference type="Pfam" id="PF00027">
    <property type="entry name" value="cNMP_binding"/>
    <property type="match status" value="3"/>
</dbReference>
<comment type="caution">
    <text evidence="18">The sequence shown here is derived from an EMBL/GenBank/DDBJ whole genome shotgun (WGS) entry which is preliminary data.</text>
</comment>
<evidence type="ECO:0000256" key="4">
    <source>
        <dbReference type="ARBA" id="ARBA00022535"/>
    </source>
</evidence>
<dbReference type="InterPro" id="IPR011009">
    <property type="entry name" value="Kinase-like_dom_sf"/>
</dbReference>
<dbReference type="InterPro" id="IPR000595">
    <property type="entry name" value="cNMP-bd_dom"/>
</dbReference>
<dbReference type="Pfam" id="PF00069">
    <property type="entry name" value="Pkinase"/>
    <property type="match status" value="1"/>
</dbReference>
<dbReference type="PROSITE" id="PS51285">
    <property type="entry name" value="AGC_KINASE_CTER"/>
    <property type="match status" value="1"/>
</dbReference>
<dbReference type="PANTHER" id="PTHR24353">
    <property type="entry name" value="CYCLIC NUCLEOTIDE-DEPENDENT PROTEIN KINASE"/>
    <property type="match status" value="1"/>
</dbReference>
<dbReference type="InterPro" id="IPR014710">
    <property type="entry name" value="RmlC-like_jellyroll"/>
</dbReference>
<dbReference type="SMART" id="SM00133">
    <property type="entry name" value="S_TK_X"/>
    <property type="match status" value="1"/>
</dbReference>
<comment type="similarity">
    <text evidence="1">Belongs to the protein kinase superfamily. AGC Ser/Thr protein kinase family. cGMP subfamily.</text>
</comment>
<feature type="binding site" evidence="13">
    <location>
        <begin position="453"/>
        <end position="461"/>
    </location>
    <ligand>
        <name>ATP</name>
        <dbReference type="ChEBI" id="CHEBI:30616"/>
    </ligand>
</feature>
<dbReference type="PROSITE" id="PS00889">
    <property type="entry name" value="CNMP_BINDING_2"/>
    <property type="match status" value="1"/>
</dbReference>
<keyword evidence="7 18" id="KW-0418">Kinase</keyword>
<evidence type="ECO:0000259" key="16">
    <source>
        <dbReference type="PROSITE" id="PS50042"/>
    </source>
</evidence>
<name>A0A0M0JHC9_9EUKA</name>
<evidence type="ECO:0000256" key="2">
    <source>
        <dbReference type="ARBA" id="ARBA00012428"/>
    </source>
</evidence>
<dbReference type="PRINTS" id="PR00103">
    <property type="entry name" value="CAMPKINASE"/>
</dbReference>
<dbReference type="PROSITE" id="PS00107">
    <property type="entry name" value="PROTEIN_KINASE_ATP"/>
    <property type="match status" value="1"/>
</dbReference>
<dbReference type="Gene3D" id="2.60.120.10">
    <property type="entry name" value="Jelly Rolls"/>
    <property type="match status" value="3"/>
</dbReference>
<sequence length="760" mass="84455">MGCTCSQPNEAGARMAATSSTKFFHGQKRKMSRTRRIAVRVETNDDMSYEDMHMEAVSKTDEERAFITKATKKNEIFEHLTDDQVSFMIRGFTRLEIPEGELVISQGEAGDHFYIVVSGRYEASLSQLSGEVVAEYGGADSFGELALLYNAPRAATIRCTAGAPGGLASGLHGGVLWALERKRFRHVMVHTNASSLASKAEHFLKSVPMLSALTDAQRHALADVMDEVRYSDGEYLVTMGEVADALFFIKSGEVACHQGRASRAGDILRMKTGDVFGESFLEPTAEDAVRKANVVAVGPVTVLRLTAMAFREQLGNLQGDFLNKLQEKIIPPGGRCITQGNENDTFFVIKTGVARVLLDRGIQGMCSGPLEIATLTTGKFFGERALLKSEPASATIQAAGDQPLVCYTCDRDTFTAVLGPLQSLIDKEMQKRDKALNRPDAPKFGDLELRRILGVGTFGRVKLVVHKKTGETYALKCMRKAQVVAMRQQAHVLLEKEILSRMEHPFILKLVQTYQDEGELYMLEELALGGELFSVLAKRAPLFDGYAQFYIASVVSMFSYMHSLRVVYRDLKPENLLLDAQGYLKLVDFGFAKVLVDRTWTLCGTPEYLAPEIVLNKGHGFAADWWCVGILAFECLTGTTPFVSSDPMEAYRKIVKGRVPWPAQLTTNARDFIDRLLCVDPSHRLGSFKGGSKDVRNHGWFDGLDFKSLEAKQLAAPYVPKIKHALDDSNFDTYVDEGVLDYPQEDFPRDMFEEFAYEWV</sequence>
<dbReference type="InterPro" id="IPR018490">
    <property type="entry name" value="cNMP-bd_dom_sf"/>
</dbReference>
<protein>
    <recommendedName>
        <fullName evidence="2">cGMP-dependent protein kinase</fullName>
        <ecNumber evidence="2">2.7.11.12</ecNumber>
    </recommendedName>
</protein>
<keyword evidence="4" id="KW-0140">cGMP</keyword>
<dbReference type="SUPFAM" id="SSF51206">
    <property type="entry name" value="cAMP-binding domain-like"/>
    <property type="match status" value="3"/>
</dbReference>
<reference evidence="19" key="1">
    <citation type="journal article" date="2015" name="PLoS Genet.">
        <title>Genome Sequence and Transcriptome Analyses of Chrysochromulina tobin: Metabolic Tools for Enhanced Algal Fitness in the Prominent Order Prymnesiales (Haptophyceae).</title>
        <authorList>
            <person name="Hovde B.T."/>
            <person name="Deodato C.R."/>
            <person name="Hunsperger H.M."/>
            <person name="Ryken S.A."/>
            <person name="Yost W."/>
            <person name="Jha R.K."/>
            <person name="Patterson J."/>
            <person name="Monnat R.J. Jr."/>
            <person name="Barlow S.B."/>
            <person name="Starkenburg S.R."/>
            <person name="Cattolico R.A."/>
        </authorList>
    </citation>
    <scope>NUCLEOTIDE SEQUENCE</scope>
    <source>
        <strain evidence="19">CCMP291</strain>
    </source>
</reference>
<evidence type="ECO:0000256" key="6">
    <source>
        <dbReference type="ARBA" id="ARBA00022741"/>
    </source>
</evidence>
<dbReference type="PROSITE" id="PS00108">
    <property type="entry name" value="PROTEIN_KINASE_ST"/>
    <property type="match status" value="1"/>
</dbReference>
<dbReference type="FunFam" id="3.30.200.20:FF:000042">
    <property type="entry name" value="Aurora kinase A"/>
    <property type="match status" value="1"/>
</dbReference>
<dbReference type="InterPro" id="IPR002374">
    <property type="entry name" value="cGMP_dep_kinase"/>
</dbReference>
<dbReference type="InterPro" id="IPR018488">
    <property type="entry name" value="cNMP-bd_CS"/>
</dbReference>
<evidence type="ECO:0000256" key="11">
    <source>
        <dbReference type="ARBA" id="ARBA00047462"/>
    </source>
</evidence>
<dbReference type="GO" id="GO:0005524">
    <property type="term" value="F:ATP binding"/>
    <property type="evidence" value="ECO:0007669"/>
    <property type="project" value="UniProtKB-UniRule"/>
</dbReference>
<dbReference type="PANTHER" id="PTHR24353:SF143">
    <property type="entry name" value="PROTEIN KINASE DOMAIN-CONTAINING PROTEIN"/>
    <property type="match status" value="1"/>
</dbReference>
<keyword evidence="19" id="KW-1185">Reference proteome</keyword>
<keyword evidence="8 13" id="KW-0067">ATP-binding</keyword>
<evidence type="ECO:0000256" key="3">
    <source>
        <dbReference type="ARBA" id="ARBA00022527"/>
    </source>
</evidence>
<dbReference type="InterPro" id="IPR017441">
    <property type="entry name" value="Protein_kinase_ATP_BS"/>
</dbReference>
<feature type="domain" description="Cyclic nucleotide-binding" evidence="16">
    <location>
        <begin position="76"/>
        <end position="188"/>
    </location>
</feature>
<dbReference type="OrthoDB" id="63267at2759"/>
<feature type="domain" description="Protein kinase" evidence="15">
    <location>
        <begin position="447"/>
        <end position="701"/>
    </location>
</feature>
<dbReference type="EMBL" id="JWZX01002947">
    <property type="protein sequence ID" value="KOO25648.1"/>
    <property type="molecule type" value="Genomic_DNA"/>
</dbReference>
<dbReference type="EC" id="2.7.11.12" evidence="2"/>
<organism evidence="18 19">
    <name type="scientific">Chrysochromulina tobinii</name>
    <dbReference type="NCBI Taxonomy" id="1460289"/>
    <lineage>
        <taxon>Eukaryota</taxon>
        <taxon>Haptista</taxon>
        <taxon>Haptophyta</taxon>
        <taxon>Prymnesiophyceae</taxon>
        <taxon>Prymnesiales</taxon>
        <taxon>Chrysochromulinaceae</taxon>
        <taxon>Chrysochromulina</taxon>
    </lineage>
</organism>
<dbReference type="GO" id="GO:0004692">
    <property type="term" value="F:cGMP-dependent protein kinase activity"/>
    <property type="evidence" value="ECO:0007669"/>
    <property type="project" value="UniProtKB-EC"/>
</dbReference>
<evidence type="ECO:0000256" key="10">
    <source>
        <dbReference type="ARBA" id="ARBA00047298"/>
    </source>
</evidence>
<feature type="domain" description="Cyclic nucleotide-binding" evidence="16">
    <location>
        <begin position="309"/>
        <end position="435"/>
    </location>
</feature>
<feature type="domain" description="Cyclic nucleotide-binding" evidence="16">
    <location>
        <begin position="209"/>
        <end position="312"/>
    </location>
</feature>
<proteinExistence type="inferred from homology"/>
<keyword evidence="3" id="KW-0723">Serine/threonine-protein kinase</keyword>
<dbReference type="Gene3D" id="3.30.200.20">
    <property type="entry name" value="Phosphorylase Kinase, domain 1"/>
    <property type="match status" value="1"/>
</dbReference>
<evidence type="ECO:0000256" key="8">
    <source>
        <dbReference type="ARBA" id="ARBA00022840"/>
    </source>
</evidence>